<keyword evidence="1" id="KW-0862">Zinc</keyword>
<dbReference type="Gene3D" id="4.10.60.10">
    <property type="entry name" value="Zinc finger, CCHC-type"/>
    <property type="match status" value="1"/>
</dbReference>
<dbReference type="InterPro" id="IPR036875">
    <property type="entry name" value="Znf_CCHC_sf"/>
</dbReference>
<evidence type="ECO:0000313" key="5">
    <source>
        <dbReference type="Proteomes" id="UP000069940"/>
    </source>
</evidence>
<feature type="compositionally biased region" description="Polar residues" evidence="2">
    <location>
        <begin position="1"/>
        <end position="24"/>
    </location>
</feature>
<dbReference type="PROSITE" id="PS50158">
    <property type="entry name" value="ZF_CCHC"/>
    <property type="match status" value="1"/>
</dbReference>
<protein>
    <recommendedName>
        <fullName evidence="3">CCHC-type domain-containing protein</fullName>
    </recommendedName>
</protein>
<dbReference type="GeneID" id="115268837"/>
<organism evidence="4 5">
    <name type="scientific">Aedes albopictus</name>
    <name type="common">Asian tiger mosquito</name>
    <name type="synonym">Stegomyia albopicta</name>
    <dbReference type="NCBI Taxonomy" id="7160"/>
    <lineage>
        <taxon>Eukaryota</taxon>
        <taxon>Metazoa</taxon>
        <taxon>Ecdysozoa</taxon>
        <taxon>Arthropoda</taxon>
        <taxon>Hexapoda</taxon>
        <taxon>Insecta</taxon>
        <taxon>Pterygota</taxon>
        <taxon>Neoptera</taxon>
        <taxon>Endopterygota</taxon>
        <taxon>Diptera</taxon>
        <taxon>Nematocera</taxon>
        <taxon>Culicoidea</taxon>
        <taxon>Culicidae</taxon>
        <taxon>Culicinae</taxon>
        <taxon>Aedini</taxon>
        <taxon>Aedes</taxon>
        <taxon>Stegomyia</taxon>
    </lineage>
</organism>
<feature type="compositionally biased region" description="Polar residues" evidence="2">
    <location>
        <begin position="193"/>
        <end position="203"/>
    </location>
</feature>
<feature type="region of interest" description="Disordered" evidence="2">
    <location>
        <begin position="344"/>
        <end position="373"/>
    </location>
</feature>
<keyword evidence="5" id="KW-1185">Reference proteome</keyword>
<evidence type="ECO:0000259" key="3">
    <source>
        <dbReference type="PROSITE" id="PS50158"/>
    </source>
</evidence>
<dbReference type="InterPro" id="IPR001878">
    <property type="entry name" value="Znf_CCHC"/>
</dbReference>
<dbReference type="RefSeq" id="XP_062707731.1">
    <property type="nucleotide sequence ID" value="XM_062851747.1"/>
</dbReference>
<reference evidence="5" key="1">
    <citation type="journal article" date="2015" name="Proc. Natl. Acad. Sci. U.S.A.">
        <title>Genome sequence of the Asian Tiger mosquito, Aedes albopictus, reveals insights into its biology, genetics, and evolution.</title>
        <authorList>
            <person name="Chen X.G."/>
            <person name="Jiang X."/>
            <person name="Gu J."/>
            <person name="Xu M."/>
            <person name="Wu Y."/>
            <person name="Deng Y."/>
            <person name="Zhang C."/>
            <person name="Bonizzoni M."/>
            <person name="Dermauw W."/>
            <person name="Vontas J."/>
            <person name="Armbruster P."/>
            <person name="Huang X."/>
            <person name="Yang Y."/>
            <person name="Zhang H."/>
            <person name="He W."/>
            <person name="Peng H."/>
            <person name="Liu Y."/>
            <person name="Wu K."/>
            <person name="Chen J."/>
            <person name="Lirakis M."/>
            <person name="Topalis P."/>
            <person name="Van Leeuwen T."/>
            <person name="Hall A.B."/>
            <person name="Jiang X."/>
            <person name="Thorpe C."/>
            <person name="Mueller R.L."/>
            <person name="Sun C."/>
            <person name="Waterhouse R.M."/>
            <person name="Yan G."/>
            <person name="Tu Z.J."/>
            <person name="Fang X."/>
            <person name="James A.A."/>
        </authorList>
    </citation>
    <scope>NUCLEOTIDE SEQUENCE [LARGE SCALE GENOMIC DNA]</scope>
    <source>
        <strain evidence="5">Foshan</strain>
    </source>
</reference>
<keyword evidence="1" id="KW-0863">Zinc-finger</keyword>
<feature type="domain" description="CCHC-type" evidence="3">
    <location>
        <begin position="673"/>
        <end position="688"/>
    </location>
</feature>
<accession>A0ABM1XJK5</accession>
<feature type="region of interest" description="Disordered" evidence="2">
    <location>
        <begin position="134"/>
        <end position="165"/>
    </location>
</feature>
<proteinExistence type="predicted"/>
<evidence type="ECO:0000313" key="4">
    <source>
        <dbReference type="EnsemblMetazoa" id="AALFPA23_000229.P37849"/>
    </source>
</evidence>
<evidence type="ECO:0000256" key="1">
    <source>
        <dbReference type="PROSITE-ProRule" id="PRU00047"/>
    </source>
</evidence>
<evidence type="ECO:0000256" key="2">
    <source>
        <dbReference type="SAM" id="MobiDB-lite"/>
    </source>
</evidence>
<name>A0ABM1XJK5_AEDAL</name>
<reference evidence="4" key="2">
    <citation type="submission" date="2025-05" db="UniProtKB">
        <authorList>
            <consortium name="EnsemblMetazoa"/>
        </authorList>
    </citation>
    <scope>IDENTIFICATION</scope>
    <source>
        <strain evidence="4">Foshan</strain>
    </source>
</reference>
<dbReference type="EnsemblMetazoa" id="AALFPA23_000229.R37849">
    <property type="protein sequence ID" value="AALFPA23_000229.P37849"/>
    <property type="gene ID" value="AALFPA23_000229"/>
</dbReference>
<feature type="region of interest" description="Disordered" evidence="2">
    <location>
        <begin position="193"/>
        <end position="221"/>
    </location>
</feature>
<dbReference type="Proteomes" id="UP000069940">
    <property type="component" value="Unassembled WGS sequence"/>
</dbReference>
<dbReference type="SUPFAM" id="SSF57756">
    <property type="entry name" value="Retrovirus zinc finger-like domains"/>
    <property type="match status" value="1"/>
</dbReference>
<feature type="compositionally biased region" description="Polar residues" evidence="2">
    <location>
        <begin position="156"/>
        <end position="165"/>
    </location>
</feature>
<sequence length="724" mass="81357">MASENYSLDDSGNLNRTANSQRTLVTPPGSDFVDSLKGAVGGLNPARTPRIVWADQMLMGASAHGPEVHGLSLDSRLPVPNNLQAEMDHAARLQLSAEGFPLPFRGVPSSTRLERAAGNDSDDLPADLMGFSEPGAEMTRGTNPFLTPGYRGPEGTRSNTGLRERQTQSLNGSFLLPRDDAVPLLNSTVQPIVSSGTTMTNGRPTMPRPAFDSQPSSSTQGHRMLGAVQTNVPAYRNGGCRTSISETGVSTQYVWGQTEGIAQTGRQPPVNESDTSHNYVHVSEIQNYVQTYVRQLLTGQPNRPVVPDMVVNHLAQEIGSIGLHNPGVPDVSRTPDGVHVVSQEPPRLPAPLQMRNADRSGLQPESRGSPINHETPPAFREVLRNSWPSFVNPGYPRSPVGPTVRDQLPEPRFRTNYPLNASPNVQPTNEEGTQYQMRRGRLPHQTCNIMEKWPKFAGDANPTPVIDFLRQIELLSRSYQISKEELRTHAHLLFKEDAYVWYSAYEPKFNSWDTLLYYLRMRYDNPNRDRFIREDLRNRKQRPNELFSAFLTDIENLSQRMNKRISDEEKFDIVVENMKMSYKRRLALEEISSLEHLAQLCYRFDALEGNLYHPRGPTKTPLVNEIFVDEKEAADAEDLTDELEVAALQARRNPKDPSTSNIRATNDRTQSLCWNCRKSGHLWRECDQKKGIFCHMCGHPDTTAFRCPQQHDLRTAFESKPKND</sequence>
<keyword evidence="1" id="KW-0479">Metal-binding</keyword>
<feature type="region of interest" description="Disordered" evidence="2">
    <location>
        <begin position="1"/>
        <end position="30"/>
    </location>
</feature>